<dbReference type="InterPro" id="IPR046796">
    <property type="entry name" value="Transposase_32_dom"/>
</dbReference>
<evidence type="ECO:0000259" key="1">
    <source>
        <dbReference type="Pfam" id="PF20167"/>
    </source>
</evidence>
<protein>
    <recommendedName>
        <fullName evidence="1">Putative plant transposon protein domain-containing protein</fullName>
    </recommendedName>
</protein>
<dbReference type="Proteomes" id="UP001630127">
    <property type="component" value="Unassembled WGS sequence"/>
</dbReference>
<dbReference type="Pfam" id="PF20167">
    <property type="entry name" value="Transposase_32"/>
    <property type="match status" value="1"/>
</dbReference>
<reference evidence="2 3" key="1">
    <citation type="submission" date="2024-11" db="EMBL/GenBank/DDBJ databases">
        <title>A near-complete genome assembly of Cinchona calisaya.</title>
        <authorList>
            <person name="Lian D.C."/>
            <person name="Zhao X.W."/>
            <person name="Wei L."/>
        </authorList>
    </citation>
    <scope>NUCLEOTIDE SEQUENCE [LARGE SCALE GENOMIC DNA]</scope>
    <source>
        <tissue evidence="2">Nenye</tissue>
    </source>
</reference>
<sequence length="192" mass="21255">MAFYISVGCYNCVFGSNDTCLSFIRIGRTAKKTATGKSTGESSLSGAQQPRVGGGLRFLNATAQQKYENDISKRVAIKEQGIQVPLAGVPEIKLTIHNRGWELFTSTPTDAVIPVVHEFYSNFDHYSSTRVYVRGKDVDVSANEINGVLKVNRVRNDEWFDTRNANVELQQITSVLCDGDMEWTYTTDGTVA</sequence>
<dbReference type="AlphaFoldDB" id="A0ABD2XXN4"/>
<evidence type="ECO:0000313" key="3">
    <source>
        <dbReference type="Proteomes" id="UP001630127"/>
    </source>
</evidence>
<organism evidence="2 3">
    <name type="scientific">Cinchona calisaya</name>
    <dbReference type="NCBI Taxonomy" id="153742"/>
    <lineage>
        <taxon>Eukaryota</taxon>
        <taxon>Viridiplantae</taxon>
        <taxon>Streptophyta</taxon>
        <taxon>Embryophyta</taxon>
        <taxon>Tracheophyta</taxon>
        <taxon>Spermatophyta</taxon>
        <taxon>Magnoliopsida</taxon>
        <taxon>eudicotyledons</taxon>
        <taxon>Gunneridae</taxon>
        <taxon>Pentapetalae</taxon>
        <taxon>asterids</taxon>
        <taxon>lamiids</taxon>
        <taxon>Gentianales</taxon>
        <taxon>Rubiaceae</taxon>
        <taxon>Cinchonoideae</taxon>
        <taxon>Cinchoneae</taxon>
        <taxon>Cinchona</taxon>
    </lineage>
</organism>
<dbReference type="EMBL" id="JBJUIK010000016">
    <property type="protein sequence ID" value="KAL3500151.1"/>
    <property type="molecule type" value="Genomic_DNA"/>
</dbReference>
<accession>A0ABD2XXN4</accession>
<gene>
    <name evidence="2" type="ORF">ACH5RR_039244</name>
</gene>
<comment type="caution">
    <text evidence="2">The sequence shown here is derived from an EMBL/GenBank/DDBJ whole genome shotgun (WGS) entry which is preliminary data.</text>
</comment>
<feature type="domain" description="Putative plant transposon protein" evidence="1">
    <location>
        <begin position="98"/>
        <end position="185"/>
    </location>
</feature>
<proteinExistence type="predicted"/>
<keyword evidence="3" id="KW-1185">Reference proteome</keyword>
<evidence type="ECO:0000313" key="2">
    <source>
        <dbReference type="EMBL" id="KAL3500151.1"/>
    </source>
</evidence>
<name>A0ABD2XXN4_9GENT</name>